<keyword evidence="3" id="KW-1133">Transmembrane helix</keyword>
<dbReference type="Gene3D" id="3.30.1370.10">
    <property type="entry name" value="K Homology domain, type 1"/>
    <property type="match status" value="1"/>
</dbReference>
<dbReference type="InterPro" id="IPR004087">
    <property type="entry name" value="KH_dom"/>
</dbReference>
<evidence type="ECO:0000259" key="4">
    <source>
        <dbReference type="SMART" id="SM00322"/>
    </source>
</evidence>
<evidence type="ECO:0000256" key="1">
    <source>
        <dbReference type="ARBA" id="ARBA00022737"/>
    </source>
</evidence>
<organism evidence="5 6">
    <name type="scientific">Lactuca sativa</name>
    <name type="common">Garden lettuce</name>
    <dbReference type="NCBI Taxonomy" id="4236"/>
    <lineage>
        <taxon>Eukaryota</taxon>
        <taxon>Viridiplantae</taxon>
        <taxon>Streptophyta</taxon>
        <taxon>Embryophyta</taxon>
        <taxon>Tracheophyta</taxon>
        <taxon>Spermatophyta</taxon>
        <taxon>Magnoliopsida</taxon>
        <taxon>eudicotyledons</taxon>
        <taxon>Gunneridae</taxon>
        <taxon>Pentapetalae</taxon>
        <taxon>asterids</taxon>
        <taxon>campanulids</taxon>
        <taxon>Asterales</taxon>
        <taxon>Asteraceae</taxon>
        <taxon>Cichorioideae</taxon>
        <taxon>Cichorieae</taxon>
        <taxon>Lactucinae</taxon>
        <taxon>Lactuca</taxon>
    </lineage>
</organism>
<keyword evidence="2" id="KW-0694">RNA-binding</keyword>
<gene>
    <name evidence="5" type="ORF">LSAT_V11C400204380</name>
</gene>
<dbReference type="SMART" id="SM00322">
    <property type="entry name" value="KH"/>
    <property type="match status" value="1"/>
</dbReference>
<evidence type="ECO:0000256" key="3">
    <source>
        <dbReference type="SAM" id="Phobius"/>
    </source>
</evidence>
<dbReference type="Pfam" id="PF00013">
    <property type="entry name" value="KH_1"/>
    <property type="match status" value="1"/>
</dbReference>
<keyword evidence="6" id="KW-1185">Reference proteome</keyword>
<feature type="transmembrane region" description="Helical" evidence="3">
    <location>
        <begin position="12"/>
        <end position="34"/>
    </location>
</feature>
<protein>
    <recommendedName>
        <fullName evidence="4">K Homology domain-containing protein</fullName>
    </recommendedName>
</protein>
<dbReference type="InterPro" id="IPR036612">
    <property type="entry name" value="KH_dom_type_1_sf"/>
</dbReference>
<comment type="caution">
    <text evidence="5">The sequence shown here is derived from an EMBL/GenBank/DDBJ whole genome shotgun (WGS) entry which is preliminary data.</text>
</comment>
<feature type="domain" description="K Homology" evidence="4">
    <location>
        <begin position="120"/>
        <end position="185"/>
    </location>
</feature>
<name>A0A9R1VWG6_LACSA</name>
<dbReference type="PANTHER" id="PTHR10288">
    <property type="entry name" value="KH DOMAIN CONTAINING RNA BINDING PROTEIN"/>
    <property type="match status" value="1"/>
</dbReference>
<proteinExistence type="predicted"/>
<keyword evidence="3" id="KW-0812">Transmembrane</keyword>
<dbReference type="Gramene" id="rna-gnl|WGS:NBSK|LSAT_4X122661_mrna">
    <property type="protein sequence ID" value="cds-PLY79169.1"/>
    <property type="gene ID" value="gene-LSAT_4X122661"/>
</dbReference>
<evidence type="ECO:0000313" key="5">
    <source>
        <dbReference type="EMBL" id="KAJ0211763.1"/>
    </source>
</evidence>
<evidence type="ECO:0000313" key="6">
    <source>
        <dbReference type="Proteomes" id="UP000235145"/>
    </source>
</evidence>
<dbReference type="AlphaFoldDB" id="A0A9R1VWG6"/>
<evidence type="ECO:0000256" key="2">
    <source>
        <dbReference type="PROSITE-ProRule" id="PRU00117"/>
    </source>
</evidence>
<accession>A0A9R1VWG6</accession>
<dbReference type="SUPFAM" id="SSF54791">
    <property type="entry name" value="Eukaryotic type KH-domain (KH-domain type I)"/>
    <property type="match status" value="1"/>
</dbReference>
<keyword evidence="3" id="KW-0472">Membrane</keyword>
<dbReference type="InterPro" id="IPR004088">
    <property type="entry name" value="KH_dom_type_1"/>
</dbReference>
<keyword evidence="1" id="KW-0677">Repeat</keyword>
<dbReference type="Proteomes" id="UP000235145">
    <property type="component" value="Unassembled WGS sequence"/>
</dbReference>
<sequence length="187" mass="20321">MVEEAEMNEETFVVRLLVVSIQVGCLLGKSVGVIKRMASESMEQIRILPRDKLLACASSSDELVQQLLDHPAPAGAQDKSDSLASNNVIVNNSNICEQHPHHPNGRAGHHEGGRFGPFTDMLTYHLICSDEKVGGVIGKGGATVKELKHETGCDIIVISLYLSLLVTGGNEHRENNKAWLDTCAKIR</sequence>
<reference evidence="5 6" key="1">
    <citation type="journal article" date="2017" name="Nat. Commun.">
        <title>Genome assembly with in vitro proximity ligation data and whole-genome triplication in lettuce.</title>
        <authorList>
            <person name="Reyes-Chin-Wo S."/>
            <person name="Wang Z."/>
            <person name="Yang X."/>
            <person name="Kozik A."/>
            <person name="Arikit S."/>
            <person name="Song C."/>
            <person name="Xia L."/>
            <person name="Froenicke L."/>
            <person name="Lavelle D.O."/>
            <person name="Truco M.J."/>
            <person name="Xia R."/>
            <person name="Zhu S."/>
            <person name="Xu C."/>
            <person name="Xu H."/>
            <person name="Xu X."/>
            <person name="Cox K."/>
            <person name="Korf I."/>
            <person name="Meyers B.C."/>
            <person name="Michelmore R.W."/>
        </authorList>
    </citation>
    <scope>NUCLEOTIDE SEQUENCE [LARGE SCALE GENOMIC DNA]</scope>
    <source>
        <strain evidence="6">cv. Salinas</strain>
        <tissue evidence="5">Seedlings</tissue>
    </source>
</reference>
<dbReference type="EMBL" id="NBSK02000004">
    <property type="protein sequence ID" value="KAJ0211763.1"/>
    <property type="molecule type" value="Genomic_DNA"/>
</dbReference>
<dbReference type="PROSITE" id="PS50084">
    <property type="entry name" value="KH_TYPE_1"/>
    <property type="match status" value="1"/>
</dbReference>
<dbReference type="GO" id="GO:0003723">
    <property type="term" value="F:RNA binding"/>
    <property type="evidence" value="ECO:0007669"/>
    <property type="project" value="UniProtKB-UniRule"/>
</dbReference>